<sequence>MHSWNIKSKSLCVHEISSQNLSVFMRHQDIKNSGPMAHQDVISVLMGLQDDKISAPMGYQLSESCPFPGRPSEHLSQFSSPGHHAKLYCSGAKQTVHKDGSYPPKTIRNDKTHSIHIDSNERGRAKVAQGYGKSDYIIIKNMPFT</sequence>
<accession>A0AAV4U4V6</accession>
<protein>
    <submittedName>
        <fullName evidence="1">Uncharacterized protein</fullName>
    </submittedName>
</protein>
<gene>
    <name evidence="1" type="ORF">CEXT_655741</name>
</gene>
<name>A0AAV4U4V6_CAEEX</name>
<comment type="caution">
    <text evidence="1">The sequence shown here is derived from an EMBL/GenBank/DDBJ whole genome shotgun (WGS) entry which is preliminary data.</text>
</comment>
<dbReference type="EMBL" id="BPLR01012291">
    <property type="protein sequence ID" value="GIY52803.1"/>
    <property type="molecule type" value="Genomic_DNA"/>
</dbReference>
<keyword evidence="2" id="KW-1185">Reference proteome</keyword>
<evidence type="ECO:0000313" key="2">
    <source>
        <dbReference type="Proteomes" id="UP001054945"/>
    </source>
</evidence>
<dbReference type="AlphaFoldDB" id="A0AAV4U4V6"/>
<proteinExistence type="predicted"/>
<evidence type="ECO:0000313" key="1">
    <source>
        <dbReference type="EMBL" id="GIY52803.1"/>
    </source>
</evidence>
<reference evidence="1 2" key="1">
    <citation type="submission" date="2021-06" db="EMBL/GenBank/DDBJ databases">
        <title>Caerostris extrusa draft genome.</title>
        <authorList>
            <person name="Kono N."/>
            <person name="Arakawa K."/>
        </authorList>
    </citation>
    <scope>NUCLEOTIDE SEQUENCE [LARGE SCALE GENOMIC DNA]</scope>
</reference>
<dbReference type="Proteomes" id="UP001054945">
    <property type="component" value="Unassembled WGS sequence"/>
</dbReference>
<organism evidence="1 2">
    <name type="scientific">Caerostris extrusa</name>
    <name type="common">Bark spider</name>
    <name type="synonym">Caerostris bankana</name>
    <dbReference type="NCBI Taxonomy" id="172846"/>
    <lineage>
        <taxon>Eukaryota</taxon>
        <taxon>Metazoa</taxon>
        <taxon>Ecdysozoa</taxon>
        <taxon>Arthropoda</taxon>
        <taxon>Chelicerata</taxon>
        <taxon>Arachnida</taxon>
        <taxon>Araneae</taxon>
        <taxon>Araneomorphae</taxon>
        <taxon>Entelegynae</taxon>
        <taxon>Araneoidea</taxon>
        <taxon>Araneidae</taxon>
        <taxon>Caerostris</taxon>
    </lineage>
</organism>